<gene>
    <name evidence="3" type="ORF">DSLASN_27270</name>
</gene>
<evidence type="ECO:0000256" key="1">
    <source>
        <dbReference type="PROSITE-ProRule" id="PRU00409"/>
    </source>
</evidence>
<dbReference type="PROSITE" id="PS50975">
    <property type="entry name" value="ATP_GRASP"/>
    <property type="match status" value="1"/>
</dbReference>
<dbReference type="InterPro" id="IPR011761">
    <property type="entry name" value="ATP-grasp"/>
</dbReference>
<proteinExistence type="predicted"/>
<accession>A0ABM7PIV5</accession>
<name>A0ABM7PIV5_9BACT</name>
<evidence type="ECO:0000259" key="2">
    <source>
        <dbReference type="PROSITE" id="PS50975"/>
    </source>
</evidence>
<keyword evidence="4" id="KW-1185">Reference proteome</keyword>
<reference evidence="3 4" key="1">
    <citation type="submission" date="2021-02" db="EMBL/GenBank/DDBJ databases">
        <title>Complete genome of Desulfoluna sp. strain ASN36.</title>
        <authorList>
            <person name="Takahashi A."/>
            <person name="Kojima H."/>
            <person name="Fukui M."/>
        </authorList>
    </citation>
    <scope>NUCLEOTIDE SEQUENCE [LARGE SCALE GENOMIC DNA]</scope>
    <source>
        <strain evidence="3 4">ASN36</strain>
    </source>
</reference>
<protein>
    <recommendedName>
        <fullName evidence="2">ATP-grasp domain-containing protein</fullName>
    </recommendedName>
</protein>
<dbReference type="EMBL" id="AP024488">
    <property type="protein sequence ID" value="BCS97095.1"/>
    <property type="molecule type" value="Genomic_DNA"/>
</dbReference>
<feature type="domain" description="ATP-grasp" evidence="2">
    <location>
        <begin position="130"/>
        <end position="325"/>
    </location>
</feature>
<evidence type="ECO:0000313" key="4">
    <source>
        <dbReference type="Proteomes" id="UP001320148"/>
    </source>
</evidence>
<keyword evidence="1" id="KW-0547">Nucleotide-binding</keyword>
<keyword evidence="1" id="KW-0067">ATP-binding</keyword>
<dbReference type="Proteomes" id="UP001320148">
    <property type="component" value="Chromosome"/>
</dbReference>
<organism evidence="3 4">
    <name type="scientific">Desulfoluna limicola</name>
    <dbReference type="NCBI Taxonomy" id="2810562"/>
    <lineage>
        <taxon>Bacteria</taxon>
        <taxon>Pseudomonadati</taxon>
        <taxon>Thermodesulfobacteriota</taxon>
        <taxon>Desulfobacteria</taxon>
        <taxon>Desulfobacterales</taxon>
        <taxon>Desulfolunaceae</taxon>
        <taxon>Desulfoluna</taxon>
    </lineage>
</organism>
<dbReference type="SUPFAM" id="SSF56059">
    <property type="entry name" value="Glutathione synthetase ATP-binding domain-like"/>
    <property type="match status" value="1"/>
</dbReference>
<sequence length="413" mass="45845">MESSIKASDIIKQHGVHVVITGADHPTGLFTARSLVGCVSHITGITMNRNAPCCRSRVWNRLVVVDTISETLTELLSLGVASQTQSVLFAAQDIVIKMISDNREALAPYYRFVLPDREVVNTLIDKGKFYDWAVTKGFSVPASSIVSNRKELNEVLGRGKYPMIIKPVVKNEVWDRKSSASKVYKIYSQSAYDCLSVDLLDLSPELLLQQWIPGGDEDVWFCLVYMGRDGEVKGSYTGRKLLQWPIGQGNTAAAVGEKNETVAELTGSIFRSVGFYGLGSLEFKRNVQDGKYYIIEPTVGRNDYQSGIALAGGLNLTAMASADAAGICWHIDSKHKHVTWIDGEGALRSLWGGATIRETRAIFFATLCSHPIAWSLLKANDPFPFIAWVKKRVAYIIRNFGTILLRRIWIYRG</sequence>
<evidence type="ECO:0000313" key="3">
    <source>
        <dbReference type="EMBL" id="BCS97095.1"/>
    </source>
</evidence>